<dbReference type="PANTHER" id="PTHR42930:SF3">
    <property type="entry name" value="PHOSPHATE-SPECIFIC TRANSPORT SYSTEM ACCESSORY PROTEIN PHOU"/>
    <property type="match status" value="1"/>
</dbReference>
<dbReference type="GO" id="GO:0030643">
    <property type="term" value="P:intracellular phosphate ion homeostasis"/>
    <property type="evidence" value="ECO:0007669"/>
    <property type="project" value="InterPro"/>
</dbReference>
<organism evidence="9 10">
    <name type="scientific">Niallia endozanthoxylica</name>
    <dbReference type="NCBI Taxonomy" id="2036016"/>
    <lineage>
        <taxon>Bacteria</taxon>
        <taxon>Bacillati</taxon>
        <taxon>Bacillota</taxon>
        <taxon>Bacilli</taxon>
        <taxon>Bacillales</taxon>
        <taxon>Bacillaceae</taxon>
        <taxon>Niallia</taxon>
    </lineage>
</organism>
<comment type="subunit">
    <text evidence="3 7">Homodimer.</text>
</comment>
<evidence type="ECO:0000256" key="4">
    <source>
        <dbReference type="ARBA" id="ARBA00022448"/>
    </source>
</evidence>
<dbReference type="GO" id="GO:0045936">
    <property type="term" value="P:negative regulation of phosphate metabolic process"/>
    <property type="evidence" value="ECO:0007669"/>
    <property type="project" value="InterPro"/>
</dbReference>
<dbReference type="FunFam" id="1.20.58.220:FF:000004">
    <property type="entry name" value="Phosphate-specific transport system accessory protein PhoU"/>
    <property type="match status" value="1"/>
</dbReference>
<dbReference type="NCBIfam" id="TIGR02135">
    <property type="entry name" value="phoU_full"/>
    <property type="match status" value="1"/>
</dbReference>
<dbReference type="InterPro" id="IPR028366">
    <property type="entry name" value="PhoU"/>
</dbReference>
<dbReference type="GO" id="GO:0005737">
    <property type="term" value="C:cytoplasm"/>
    <property type="evidence" value="ECO:0007669"/>
    <property type="project" value="UniProtKB-SubCell"/>
</dbReference>
<evidence type="ECO:0000313" key="9">
    <source>
        <dbReference type="EMBL" id="KAA9016017.1"/>
    </source>
</evidence>
<comment type="function">
    <text evidence="7">Plays a role in the regulation of phosphate uptake.</text>
</comment>
<protein>
    <recommendedName>
        <fullName evidence="7">Phosphate-specific transport system accessory protein PhoU</fullName>
    </recommendedName>
</protein>
<evidence type="ECO:0000256" key="7">
    <source>
        <dbReference type="PIRNR" id="PIRNR003107"/>
    </source>
</evidence>
<keyword evidence="5 7" id="KW-0963">Cytoplasm</keyword>
<dbReference type="Gene3D" id="1.20.58.220">
    <property type="entry name" value="Phosphate transport system protein phou homolog 2, domain 2"/>
    <property type="match status" value="1"/>
</dbReference>
<keyword evidence="10" id="KW-1185">Reference proteome</keyword>
<evidence type="ECO:0000256" key="2">
    <source>
        <dbReference type="ARBA" id="ARBA00008107"/>
    </source>
</evidence>
<name>A0A5J5H6U8_9BACI</name>
<sequence>MVTRESFHNSIKELEEKMKTMSDLAISSLENAFEAFKAKDVELALKVIEEDEVVDDLEIEINHFIIWLMAKEQPVARDLRRIIGALKISSEIERIADFGVNIAKSTIKIGNSHSLVNITSLEKMKDISVIMLQKGLHSFLDGDIKLAEEVGKLDDEVDDYSSEAYKTITGYLKEHPEETDQLVQLLLINRYLERTADHITNIAESAAYLIKGQMYDLNS</sequence>
<dbReference type="SUPFAM" id="SSF109755">
    <property type="entry name" value="PhoU-like"/>
    <property type="match status" value="1"/>
</dbReference>
<accession>A0A5J5H6U8</accession>
<dbReference type="Pfam" id="PF01895">
    <property type="entry name" value="PhoU"/>
    <property type="match status" value="2"/>
</dbReference>
<keyword evidence="6 7" id="KW-0592">Phosphate transport</keyword>
<dbReference type="RefSeq" id="WP_150442243.1">
    <property type="nucleotide sequence ID" value="NZ_VYKL01000039.1"/>
</dbReference>
<comment type="subcellular location">
    <subcellularLocation>
        <location evidence="1 7">Cytoplasm</location>
    </subcellularLocation>
</comment>
<dbReference type="GO" id="GO:0006817">
    <property type="term" value="P:phosphate ion transport"/>
    <property type="evidence" value="ECO:0007669"/>
    <property type="project" value="UniProtKB-KW"/>
</dbReference>
<evidence type="ECO:0000256" key="5">
    <source>
        <dbReference type="ARBA" id="ARBA00022490"/>
    </source>
</evidence>
<dbReference type="PANTHER" id="PTHR42930">
    <property type="entry name" value="PHOSPHATE-SPECIFIC TRANSPORT SYSTEM ACCESSORY PROTEIN PHOU"/>
    <property type="match status" value="1"/>
</dbReference>
<proteinExistence type="inferred from homology"/>
<dbReference type="PIRSF" id="PIRSF003107">
    <property type="entry name" value="PhoU"/>
    <property type="match status" value="1"/>
</dbReference>
<comment type="caution">
    <text evidence="9">The sequence shown here is derived from an EMBL/GenBank/DDBJ whole genome shotgun (WGS) entry which is preliminary data.</text>
</comment>
<evidence type="ECO:0000259" key="8">
    <source>
        <dbReference type="Pfam" id="PF01895"/>
    </source>
</evidence>
<comment type="similarity">
    <text evidence="2 7">Belongs to the PhoU family.</text>
</comment>
<feature type="domain" description="PhoU" evidence="8">
    <location>
        <begin position="19"/>
        <end position="105"/>
    </location>
</feature>
<dbReference type="InterPro" id="IPR026022">
    <property type="entry name" value="PhoU_dom"/>
</dbReference>
<dbReference type="InterPro" id="IPR038078">
    <property type="entry name" value="PhoU-like_sf"/>
</dbReference>
<evidence type="ECO:0000256" key="1">
    <source>
        <dbReference type="ARBA" id="ARBA00004496"/>
    </source>
</evidence>
<evidence type="ECO:0000313" key="10">
    <source>
        <dbReference type="Proteomes" id="UP000326671"/>
    </source>
</evidence>
<keyword evidence="4 7" id="KW-0813">Transport</keyword>
<evidence type="ECO:0000256" key="3">
    <source>
        <dbReference type="ARBA" id="ARBA00011738"/>
    </source>
</evidence>
<dbReference type="OrthoDB" id="9814256at2"/>
<evidence type="ECO:0000256" key="6">
    <source>
        <dbReference type="ARBA" id="ARBA00022592"/>
    </source>
</evidence>
<feature type="domain" description="PhoU" evidence="8">
    <location>
        <begin position="121"/>
        <end position="205"/>
    </location>
</feature>
<dbReference type="AlphaFoldDB" id="A0A5J5H6U8"/>
<gene>
    <name evidence="9" type="primary">phoU</name>
    <name evidence="9" type="ORF">F4V44_22435</name>
</gene>
<reference evidence="9 10" key="1">
    <citation type="submission" date="2019-09" db="EMBL/GenBank/DDBJ databases">
        <title>Whole genome sequences of isolates from the Mars Exploration Rovers.</title>
        <authorList>
            <person name="Seuylemezian A."/>
            <person name="Vaishampayan P."/>
        </authorList>
    </citation>
    <scope>NUCLEOTIDE SEQUENCE [LARGE SCALE GENOMIC DNA]</scope>
    <source>
        <strain evidence="9 10">MER_TA_151</strain>
    </source>
</reference>
<dbReference type="Proteomes" id="UP000326671">
    <property type="component" value="Unassembled WGS sequence"/>
</dbReference>
<dbReference type="EMBL" id="VYKL01000039">
    <property type="protein sequence ID" value="KAA9016017.1"/>
    <property type="molecule type" value="Genomic_DNA"/>
</dbReference>